<evidence type="ECO:0000313" key="3">
    <source>
        <dbReference type="Proteomes" id="UP000243819"/>
    </source>
</evidence>
<dbReference type="InterPro" id="IPR011528">
    <property type="entry name" value="NERD"/>
</dbReference>
<dbReference type="Pfam" id="PF08378">
    <property type="entry name" value="NERD"/>
    <property type="match status" value="1"/>
</dbReference>
<dbReference type="RefSeq" id="WP_091351602.1">
    <property type="nucleotide sequence ID" value="NZ_FOIF01000093.1"/>
</dbReference>
<dbReference type="Proteomes" id="UP000243819">
    <property type="component" value="Unassembled WGS sequence"/>
</dbReference>
<sequence>MTNLYIPKKDGSTTEIDLVMISETGIYVFESKNYSGLIFGDENQKTWTQTLPNKQKNKFFNPILQNKGHINALKAAVGLKNDNLYKSYIIFSERCTLKKVNVTSDNVKVIKRNMLRKIIKEDMKNSDVLLTTEEINQIYSRLQKFTYVDEDVKVAHVHKIKK</sequence>
<evidence type="ECO:0000259" key="1">
    <source>
        <dbReference type="PROSITE" id="PS50965"/>
    </source>
</evidence>
<keyword evidence="3" id="KW-1185">Reference proteome</keyword>
<evidence type="ECO:0000313" key="2">
    <source>
        <dbReference type="EMBL" id="SET23008.1"/>
    </source>
</evidence>
<dbReference type="OrthoDB" id="9813328at2"/>
<name>A0A1I0CT97_9FIRM</name>
<protein>
    <submittedName>
        <fullName evidence="2">Nuclease-related domain-containing protein</fullName>
    </submittedName>
</protein>
<proteinExistence type="predicted"/>
<organism evidence="2 3">
    <name type="scientific">Anaerobranca gottschalkii DSM 13577</name>
    <dbReference type="NCBI Taxonomy" id="1120990"/>
    <lineage>
        <taxon>Bacteria</taxon>
        <taxon>Bacillati</taxon>
        <taxon>Bacillota</taxon>
        <taxon>Clostridia</taxon>
        <taxon>Eubacteriales</taxon>
        <taxon>Proteinivoracaceae</taxon>
        <taxon>Anaerobranca</taxon>
    </lineage>
</organism>
<feature type="domain" description="NERD" evidence="1">
    <location>
        <begin position="1"/>
        <end position="96"/>
    </location>
</feature>
<reference evidence="3" key="1">
    <citation type="submission" date="2016-10" db="EMBL/GenBank/DDBJ databases">
        <authorList>
            <person name="Varghese N."/>
            <person name="Submissions S."/>
        </authorList>
    </citation>
    <scope>NUCLEOTIDE SEQUENCE [LARGE SCALE GENOMIC DNA]</scope>
    <source>
        <strain evidence="3">DSM 13577</strain>
    </source>
</reference>
<dbReference type="PROSITE" id="PS50965">
    <property type="entry name" value="NERD"/>
    <property type="match status" value="1"/>
</dbReference>
<accession>A0A1I0CT97</accession>
<dbReference type="STRING" id="1120990.SAMN03080614_10932"/>
<gene>
    <name evidence="2" type="ORF">SAMN03080614_10932</name>
</gene>
<dbReference type="AlphaFoldDB" id="A0A1I0CT97"/>
<dbReference type="EMBL" id="FOIF01000093">
    <property type="protein sequence ID" value="SET23008.1"/>
    <property type="molecule type" value="Genomic_DNA"/>
</dbReference>